<evidence type="ECO:0008006" key="3">
    <source>
        <dbReference type="Google" id="ProtNLM"/>
    </source>
</evidence>
<sequence>MKTRDIDIRAQLHLNLKHEHAGEHDTLIIDELGLCQGDARIDVAVVNGSIHGFEIKSESDTLERLPGQIDIYNKVLDSITIITGKCHNEGILKLIPEWWGIVIAEKINDDEVSFLVSRQSNPNPQIDPYSVVQLLWRDEALELLRRFELEKGYISKPRNKIWEKLVESFSLEELKYHVREQLKLRKNWRVD</sequence>
<dbReference type="PATRIC" id="fig|398512.5.peg.36"/>
<dbReference type="InterPro" id="IPR047729">
    <property type="entry name" value="Sce7726-like"/>
</dbReference>
<dbReference type="Proteomes" id="UP000036923">
    <property type="component" value="Unassembled WGS sequence"/>
</dbReference>
<accession>A0A0L6JGE6</accession>
<reference evidence="2" key="1">
    <citation type="submission" date="2015-07" db="EMBL/GenBank/DDBJ databases">
        <title>Near-Complete Genome Sequence of the Cellulolytic Bacterium Bacteroides (Pseudobacteroides) cellulosolvens ATCC 35603.</title>
        <authorList>
            <person name="Dassa B."/>
            <person name="Utturkar S.M."/>
            <person name="Klingeman D.M."/>
            <person name="Hurt R.A."/>
            <person name="Keller M."/>
            <person name="Xu J."/>
            <person name="Reddy Y.H.K."/>
            <person name="Borovok I."/>
            <person name="Grinberg I.R."/>
            <person name="Lamed R."/>
            <person name="Zhivin O."/>
            <person name="Bayer E.A."/>
            <person name="Brown S.D."/>
        </authorList>
    </citation>
    <scope>NUCLEOTIDE SEQUENCE [LARGE SCALE GENOMIC DNA]</scope>
    <source>
        <strain evidence="2">DSM 2933</strain>
    </source>
</reference>
<dbReference type="STRING" id="398512.Bccel_0031"/>
<gene>
    <name evidence="1" type="ORF">Bccel_0031</name>
</gene>
<dbReference type="RefSeq" id="WP_036939301.1">
    <property type="nucleotide sequence ID" value="NZ_JQKC01000009.1"/>
</dbReference>
<organism evidence="1 2">
    <name type="scientific">Pseudobacteroides cellulosolvens ATCC 35603 = DSM 2933</name>
    <dbReference type="NCBI Taxonomy" id="398512"/>
    <lineage>
        <taxon>Bacteria</taxon>
        <taxon>Bacillati</taxon>
        <taxon>Bacillota</taxon>
        <taxon>Clostridia</taxon>
        <taxon>Eubacteriales</taxon>
        <taxon>Oscillospiraceae</taxon>
        <taxon>Pseudobacteroides</taxon>
    </lineage>
</organism>
<evidence type="ECO:0000313" key="2">
    <source>
        <dbReference type="Proteomes" id="UP000036923"/>
    </source>
</evidence>
<dbReference type="AlphaFoldDB" id="A0A0L6JGE6"/>
<dbReference type="NCBIfam" id="NF033832">
    <property type="entry name" value="sce7726_fam"/>
    <property type="match status" value="1"/>
</dbReference>
<name>A0A0L6JGE6_9FIRM</name>
<proteinExistence type="predicted"/>
<protein>
    <recommendedName>
        <fullName evidence="3">Phage-related protein</fullName>
    </recommendedName>
</protein>
<keyword evidence="2" id="KW-1185">Reference proteome</keyword>
<dbReference type="EMBL" id="LGTC01000001">
    <property type="protein sequence ID" value="KNY24774.1"/>
    <property type="molecule type" value="Genomic_DNA"/>
</dbReference>
<comment type="caution">
    <text evidence="1">The sequence shown here is derived from an EMBL/GenBank/DDBJ whole genome shotgun (WGS) entry which is preliminary data.</text>
</comment>
<dbReference type="eggNOG" id="ENOG502ZAKT">
    <property type="taxonomic scope" value="Bacteria"/>
</dbReference>
<dbReference type="OrthoDB" id="128875at2"/>
<evidence type="ECO:0000313" key="1">
    <source>
        <dbReference type="EMBL" id="KNY24774.1"/>
    </source>
</evidence>